<dbReference type="GO" id="GO:0005789">
    <property type="term" value="C:endoplasmic reticulum membrane"/>
    <property type="evidence" value="ECO:0007669"/>
    <property type="project" value="TreeGrafter"/>
</dbReference>
<dbReference type="AlphaFoldDB" id="A0AAN8XB27"/>
<accession>A0AAN8XB27</accession>
<dbReference type="Gene3D" id="3.40.50.150">
    <property type="entry name" value="Vaccinia Virus protein VP39"/>
    <property type="match status" value="1"/>
</dbReference>
<dbReference type="InterPro" id="IPR006342">
    <property type="entry name" value="FkbM_mtfrase"/>
</dbReference>
<dbReference type="Pfam" id="PF05050">
    <property type="entry name" value="Methyltransf_21"/>
    <property type="match status" value="1"/>
</dbReference>
<dbReference type="GO" id="GO:0006888">
    <property type="term" value="P:endoplasmic reticulum to Golgi vesicle-mediated transport"/>
    <property type="evidence" value="ECO:0007669"/>
    <property type="project" value="TreeGrafter"/>
</dbReference>
<evidence type="ECO:0000313" key="3">
    <source>
        <dbReference type="Proteomes" id="UP001381693"/>
    </source>
</evidence>
<comment type="caution">
    <text evidence="2">The sequence shown here is derived from an EMBL/GenBank/DDBJ whole genome shotgun (WGS) entry which is preliminary data.</text>
</comment>
<reference evidence="2 3" key="1">
    <citation type="submission" date="2023-11" db="EMBL/GenBank/DDBJ databases">
        <title>Halocaridina rubra genome assembly.</title>
        <authorList>
            <person name="Smith C."/>
        </authorList>
    </citation>
    <scope>NUCLEOTIDE SEQUENCE [LARGE SCALE GENOMIC DNA]</scope>
    <source>
        <strain evidence="2">EP-1</strain>
        <tissue evidence="2">Whole</tissue>
    </source>
</reference>
<dbReference type="EMBL" id="JAXCGZ010006193">
    <property type="protein sequence ID" value="KAK7080012.1"/>
    <property type="molecule type" value="Genomic_DNA"/>
</dbReference>
<dbReference type="SUPFAM" id="SSF53335">
    <property type="entry name" value="S-adenosyl-L-methionine-dependent methyltransferases"/>
    <property type="match status" value="1"/>
</dbReference>
<dbReference type="GO" id="GO:0005886">
    <property type="term" value="C:plasma membrane"/>
    <property type="evidence" value="ECO:0007669"/>
    <property type="project" value="TreeGrafter"/>
</dbReference>
<gene>
    <name evidence="2" type="ORF">SK128_012607</name>
</gene>
<sequence>MGLLIEPNPTTFTALLNKNRKAYSVNTALAVTPEAAEVTLGLRGRSGILSVLRDRGIRVKALPVYSLLRALGVTVVDFLSLDVESSEVKVLKTIPWDEVKFRLMCIEYQTSPEGFEYMKNLLTSNGYSFLGVTKIDAWFGLPELLSKDLNISNTE</sequence>
<evidence type="ECO:0000313" key="2">
    <source>
        <dbReference type="EMBL" id="KAK7080012.1"/>
    </source>
</evidence>
<dbReference type="GO" id="GO:0031902">
    <property type="term" value="C:late endosome membrane"/>
    <property type="evidence" value="ECO:0007669"/>
    <property type="project" value="TreeGrafter"/>
</dbReference>
<proteinExistence type="predicted"/>
<organism evidence="2 3">
    <name type="scientific">Halocaridina rubra</name>
    <name type="common">Hawaiian red shrimp</name>
    <dbReference type="NCBI Taxonomy" id="373956"/>
    <lineage>
        <taxon>Eukaryota</taxon>
        <taxon>Metazoa</taxon>
        <taxon>Ecdysozoa</taxon>
        <taxon>Arthropoda</taxon>
        <taxon>Crustacea</taxon>
        <taxon>Multicrustacea</taxon>
        <taxon>Malacostraca</taxon>
        <taxon>Eumalacostraca</taxon>
        <taxon>Eucarida</taxon>
        <taxon>Decapoda</taxon>
        <taxon>Pleocyemata</taxon>
        <taxon>Caridea</taxon>
        <taxon>Atyoidea</taxon>
        <taxon>Atyidae</taxon>
        <taxon>Halocaridina</taxon>
    </lineage>
</organism>
<keyword evidence="3" id="KW-1185">Reference proteome</keyword>
<dbReference type="Proteomes" id="UP001381693">
    <property type="component" value="Unassembled WGS sequence"/>
</dbReference>
<feature type="domain" description="Methyltransferase FkbM" evidence="1">
    <location>
        <begin position="5"/>
        <end position="129"/>
    </location>
</feature>
<dbReference type="InterPro" id="IPR053202">
    <property type="entry name" value="EGF_Rcpt_Signaling_Reg"/>
</dbReference>
<dbReference type="GO" id="GO:0016197">
    <property type="term" value="P:endosomal transport"/>
    <property type="evidence" value="ECO:0007669"/>
    <property type="project" value="TreeGrafter"/>
</dbReference>
<dbReference type="GO" id="GO:0005794">
    <property type="term" value="C:Golgi apparatus"/>
    <property type="evidence" value="ECO:0007669"/>
    <property type="project" value="TreeGrafter"/>
</dbReference>
<protein>
    <recommendedName>
        <fullName evidence="1">Methyltransferase FkbM domain-containing protein</fullName>
    </recommendedName>
</protein>
<evidence type="ECO:0000259" key="1">
    <source>
        <dbReference type="Pfam" id="PF05050"/>
    </source>
</evidence>
<dbReference type="PANTHER" id="PTHR34009">
    <property type="entry name" value="PROTEIN STAR"/>
    <property type="match status" value="1"/>
</dbReference>
<name>A0AAN8XB27_HALRR</name>
<dbReference type="PANTHER" id="PTHR34009:SF2">
    <property type="entry name" value="PROTEIN STAR"/>
    <property type="match status" value="1"/>
</dbReference>
<dbReference type="InterPro" id="IPR029063">
    <property type="entry name" value="SAM-dependent_MTases_sf"/>
</dbReference>